<evidence type="ECO:0000256" key="5">
    <source>
        <dbReference type="ARBA" id="ARBA00023180"/>
    </source>
</evidence>
<evidence type="ECO:0000256" key="1">
    <source>
        <dbReference type="ARBA" id="ARBA00004167"/>
    </source>
</evidence>
<keyword evidence="8" id="KW-1185">Reference proteome</keyword>
<protein>
    <recommendedName>
        <fullName evidence="6">APCDD1 domain-containing protein</fullName>
    </recommendedName>
</protein>
<sequence>ALQHYYSDSECHIPTYSLVIRGKLRLHQASWITRGATEAEHHLHKVGMVIHSQKAIHHLSTRLPFSCLGLKAGGHLVPHRFYELYNAKAEKDCLGALGFTMMELELLRVETHHHPHSRPAQELFLGDVHTDWEERVHHRPTGYQEPLQNAM</sequence>
<dbReference type="InterPro" id="IPR042425">
    <property type="entry name" value="APCDD1"/>
</dbReference>
<dbReference type="PANTHER" id="PTHR31021:SF3">
    <property type="entry name" value="PROTEIN APCDD1-LIKE"/>
    <property type="match status" value="1"/>
</dbReference>
<dbReference type="EMBL" id="JAMKFB020000006">
    <property type="protein sequence ID" value="KAL0191629.1"/>
    <property type="molecule type" value="Genomic_DNA"/>
</dbReference>
<keyword evidence="2" id="KW-0812">Transmembrane</keyword>
<evidence type="ECO:0000313" key="7">
    <source>
        <dbReference type="EMBL" id="KAL0191629.1"/>
    </source>
</evidence>
<evidence type="ECO:0000256" key="4">
    <source>
        <dbReference type="ARBA" id="ARBA00023136"/>
    </source>
</evidence>
<reference evidence="7 8" key="1">
    <citation type="submission" date="2024-05" db="EMBL/GenBank/DDBJ databases">
        <title>Genome sequencing and assembly of Indian major carp, Cirrhinus mrigala (Hamilton, 1822).</title>
        <authorList>
            <person name="Mohindra V."/>
            <person name="Chowdhury L.M."/>
            <person name="Lal K."/>
            <person name="Jena J.K."/>
        </authorList>
    </citation>
    <scope>NUCLEOTIDE SEQUENCE [LARGE SCALE GENOMIC DNA]</scope>
    <source>
        <strain evidence="7">CM1030</strain>
        <tissue evidence="7">Blood</tissue>
    </source>
</reference>
<accession>A0ABD0QZF1</accession>
<name>A0ABD0QZF1_CIRMR</name>
<evidence type="ECO:0000256" key="3">
    <source>
        <dbReference type="ARBA" id="ARBA00022729"/>
    </source>
</evidence>
<gene>
    <name evidence="7" type="ORF">M9458_014327</name>
</gene>
<evidence type="ECO:0000256" key="2">
    <source>
        <dbReference type="ARBA" id="ARBA00022692"/>
    </source>
</evidence>
<feature type="domain" description="APCDD1" evidence="6">
    <location>
        <begin position="1"/>
        <end position="150"/>
    </location>
</feature>
<proteinExistence type="predicted"/>
<evidence type="ECO:0000259" key="6">
    <source>
        <dbReference type="SMART" id="SM01352"/>
    </source>
</evidence>
<dbReference type="PANTHER" id="PTHR31021">
    <property type="entry name" value="ADENOMATOSIS POLYPOSIS COLI DOWN-REGULATED 1"/>
    <property type="match status" value="1"/>
</dbReference>
<feature type="non-terminal residue" evidence="7">
    <location>
        <position position="1"/>
    </location>
</feature>
<dbReference type="Pfam" id="PF14921">
    <property type="entry name" value="APCDDC"/>
    <property type="match status" value="1"/>
</dbReference>
<feature type="non-terminal residue" evidence="7">
    <location>
        <position position="151"/>
    </location>
</feature>
<comment type="caution">
    <text evidence="7">The sequence shown here is derived from an EMBL/GenBank/DDBJ whole genome shotgun (WGS) entry which is preliminary data.</text>
</comment>
<dbReference type="Proteomes" id="UP001529510">
    <property type="component" value="Unassembled WGS sequence"/>
</dbReference>
<keyword evidence="4" id="KW-0472">Membrane</keyword>
<dbReference type="AlphaFoldDB" id="A0ABD0QZF1"/>
<dbReference type="SMART" id="SM01352">
    <property type="entry name" value="APCDDC"/>
    <property type="match status" value="1"/>
</dbReference>
<organism evidence="7 8">
    <name type="scientific">Cirrhinus mrigala</name>
    <name type="common">Mrigala</name>
    <dbReference type="NCBI Taxonomy" id="683832"/>
    <lineage>
        <taxon>Eukaryota</taxon>
        <taxon>Metazoa</taxon>
        <taxon>Chordata</taxon>
        <taxon>Craniata</taxon>
        <taxon>Vertebrata</taxon>
        <taxon>Euteleostomi</taxon>
        <taxon>Actinopterygii</taxon>
        <taxon>Neopterygii</taxon>
        <taxon>Teleostei</taxon>
        <taxon>Ostariophysi</taxon>
        <taxon>Cypriniformes</taxon>
        <taxon>Cyprinidae</taxon>
        <taxon>Labeoninae</taxon>
        <taxon>Labeonini</taxon>
        <taxon>Cirrhinus</taxon>
    </lineage>
</organism>
<keyword evidence="3" id="KW-0732">Signal</keyword>
<dbReference type="GO" id="GO:0016020">
    <property type="term" value="C:membrane"/>
    <property type="evidence" value="ECO:0007669"/>
    <property type="project" value="UniProtKB-SubCell"/>
</dbReference>
<keyword evidence="5" id="KW-0325">Glycoprotein</keyword>
<comment type="subcellular location">
    <subcellularLocation>
        <location evidence="1">Membrane</location>
        <topology evidence="1">Single-pass membrane protein</topology>
    </subcellularLocation>
</comment>
<dbReference type="InterPro" id="IPR029405">
    <property type="entry name" value="APCDD1_dom"/>
</dbReference>
<evidence type="ECO:0000313" key="8">
    <source>
        <dbReference type="Proteomes" id="UP001529510"/>
    </source>
</evidence>